<keyword evidence="2" id="KW-1185">Reference proteome</keyword>
<proteinExistence type="predicted"/>
<name>A0A835GCK5_SPOEX</name>
<organism evidence="1 2">
    <name type="scientific">Spodoptera exigua</name>
    <name type="common">Beet armyworm</name>
    <name type="synonym">Noctua fulgens</name>
    <dbReference type="NCBI Taxonomy" id="7107"/>
    <lineage>
        <taxon>Eukaryota</taxon>
        <taxon>Metazoa</taxon>
        <taxon>Ecdysozoa</taxon>
        <taxon>Arthropoda</taxon>
        <taxon>Hexapoda</taxon>
        <taxon>Insecta</taxon>
        <taxon>Pterygota</taxon>
        <taxon>Neoptera</taxon>
        <taxon>Endopterygota</taxon>
        <taxon>Lepidoptera</taxon>
        <taxon>Glossata</taxon>
        <taxon>Ditrysia</taxon>
        <taxon>Noctuoidea</taxon>
        <taxon>Noctuidae</taxon>
        <taxon>Amphipyrinae</taxon>
        <taxon>Spodoptera</taxon>
    </lineage>
</organism>
<dbReference type="EMBL" id="JACKWZ010000193">
    <property type="protein sequence ID" value="KAF9412313.1"/>
    <property type="molecule type" value="Genomic_DNA"/>
</dbReference>
<accession>A0A835GCK5</accession>
<evidence type="ECO:0000313" key="2">
    <source>
        <dbReference type="Proteomes" id="UP000648187"/>
    </source>
</evidence>
<protein>
    <submittedName>
        <fullName evidence="1">Uncharacterized protein</fullName>
    </submittedName>
</protein>
<reference evidence="1" key="1">
    <citation type="submission" date="2020-08" db="EMBL/GenBank/DDBJ databases">
        <title>Spodoptera exigua strain:BAW_Kor-Di-RS1 Genome sequencing and assembly.</title>
        <authorList>
            <person name="Kim J."/>
            <person name="Nam H.Y."/>
            <person name="Kwon M."/>
            <person name="Choi J.H."/>
            <person name="Cho S.R."/>
            <person name="Kim G.-H."/>
        </authorList>
    </citation>
    <scope>NUCLEOTIDE SEQUENCE</scope>
    <source>
        <strain evidence="1">BAW_Kor-Di-RS1</strain>
        <tissue evidence="1">Whole-body</tissue>
    </source>
</reference>
<dbReference type="Proteomes" id="UP000648187">
    <property type="component" value="Unassembled WGS sequence"/>
</dbReference>
<dbReference type="AlphaFoldDB" id="A0A835GCK5"/>
<gene>
    <name evidence="1" type="ORF">HW555_009151</name>
</gene>
<comment type="caution">
    <text evidence="1">The sequence shown here is derived from an EMBL/GenBank/DDBJ whole genome shotgun (WGS) entry which is preliminary data.</text>
</comment>
<sequence length="81" mass="9510">MYRNSSSERIPRLGVMRLDYQTSRITSSDYAHHLVSSTNRSPLFHWREAGDHNGLYSTHYNPEHMPDSHVPETYLKLHQAE</sequence>
<evidence type="ECO:0000313" key="1">
    <source>
        <dbReference type="EMBL" id="KAF9412313.1"/>
    </source>
</evidence>